<accession>A0A1H4LJY7</accession>
<name>A0A1H4LJY7_9PSED</name>
<keyword evidence="2" id="KW-1185">Reference proteome</keyword>
<protein>
    <submittedName>
        <fullName evidence="1">YXWGXW repeat-containing protein</fullName>
    </submittedName>
</protein>
<reference evidence="2" key="1">
    <citation type="submission" date="2016-10" db="EMBL/GenBank/DDBJ databases">
        <authorList>
            <person name="Varghese N."/>
            <person name="Submissions S."/>
        </authorList>
    </citation>
    <scope>NUCLEOTIDE SEQUENCE [LARGE SCALE GENOMIC DNA]</scope>
    <source>
        <strain evidence="2">DSM 9751</strain>
    </source>
</reference>
<gene>
    <name evidence="1" type="ORF">SAMN05216178_1951</name>
</gene>
<evidence type="ECO:0000313" key="2">
    <source>
        <dbReference type="Proteomes" id="UP000198982"/>
    </source>
</evidence>
<sequence length="71" mass="7966">MRRVIQSLLIATLLGTTLAGCVVAPVHPRRPPPPPIVEVIPVAPAPSYHWVAGHYSWHAGQWLWTPGHWRY</sequence>
<proteinExistence type="predicted"/>
<dbReference type="AlphaFoldDB" id="A0A1H4LJY7"/>
<dbReference type="Proteomes" id="UP000198982">
    <property type="component" value="Unassembled WGS sequence"/>
</dbReference>
<organism evidence="1 2">
    <name type="scientific">Pseudomonas saponiphila</name>
    <dbReference type="NCBI Taxonomy" id="556534"/>
    <lineage>
        <taxon>Bacteria</taxon>
        <taxon>Pseudomonadati</taxon>
        <taxon>Pseudomonadota</taxon>
        <taxon>Gammaproteobacteria</taxon>
        <taxon>Pseudomonadales</taxon>
        <taxon>Pseudomonadaceae</taxon>
        <taxon>Pseudomonas</taxon>
    </lineage>
</organism>
<dbReference type="PROSITE" id="PS51257">
    <property type="entry name" value="PROKAR_LIPOPROTEIN"/>
    <property type="match status" value="1"/>
</dbReference>
<evidence type="ECO:0000313" key="1">
    <source>
        <dbReference type="EMBL" id="SEB71003.1"/>
    </source>
</evidence>
<dbReference type="RefSeq" id="WP_092312631.1">
    <property type="nucleotide sequence ID" value="NZ_FNTJ01000001.1"/>
</dbReference>
<dbReference type="EMBL" id="FNTJ01000001">
    <property type="protein sequence ID" value="SEB71003.1"/>
    <property type="molecule type" value="Genomic_DNA"/>
</dbReference>